<keyword evidence="1" id="KW-0812">Transmembrane</keyword>
<feature type="transmembrane region" description="Helical" evidence="1">
    <location>
        <begin position="6"/>
        <end position="26"/>
    </location>
</feature>
<evidence type="ECO:0000313" key="3">
    <source>
        <dbReference type="Proteomes" id="UP000186817"/>
    </source>
</evidence>
<keyword evidence="3" id="KW-1185">Reference proteome</keyword>
<reference evidence="2 3" key="1">
    <citation type="submission" date="2016-02" db="EMBL/GenBank/DDBJ databases">
        <title>Genome analysis of coral dinoflagellate symbionts highlights evolutionary adaptations to a symbiotic lifestyle.</title>
        <authorList>
            <person name="Aranda M."/>
            <person name="Li Y."/>
            <person name="Liew Y.J."/>
            <person name="Baumgarten S."/>
            <person name="Simakov O."/>
            <person name="Wilson M."/>
            <person name="Piel J."/>
            <person name="Ashoor H."/>
            <person name="Bougouffa S."/>
            <person name="Bajic V.B."/>
            <person name="Ryu T."/>
            <person name="Ravasi T."/>
            <person name="Bayer T."/>
            <person name="Micklem G."/>
            <person name="Kim H."/>
            <person name="Bhak J."/>
            <person name="Lajeunesse T.C."/>
            <person name="Voolstra C.R."/>
        </authorList>
    </citation>
    <scope>NUCLEOTIDE SEQUENCE [LARGE SCALE GENOMIC DNA]</scope>
    <source>
        <strain evidence="2 3">CCMP2467</strain>
    </source>
</reference>
<sequence length="320" mass="34222">MGVFSQWLAAAFGFGQGCCVNVYLSAAGYLGDRFQDKYFFVWMCAVVYVVPLLVFALARALDPYFDRHYGFRKVYQVRLAVSMLVGALLVALLSAATIGSRVGNKSMVKAALSCCLNNFYVKYAASQKTYFCIVACLACDKEPCNKRMDSERATGLTFAEAAHNKFHDMFRGVCEAGNSVSSLGLRLLDGSLCTEWGDAARGTFLECFSVWASNSADESVAWIPGVCVNFLCHLHEAAILSAMDGPDMARILVLGAAVGAVAGSVASASAQFFGVISPKLVPLFFLGQTASGAYVNVDVESDAIETSPSTASGHMCSDFV</sequence>
<feature type="transmembrane region" description="Helical" evidence="1">
    <location>
        <begin position="78"/>
        <end position="99"/>
    </location>
</feature>
<keyword evidence="1" id="KW-0472">Membrane</keyword>
<gene>
    <name evidence="2" type="ORF">AK812_SmicGene15891</name>
</gene>
<comment type="caution">
    <text evidence="2">The sequence shown here is derived from an EMBL/GenBank/DDBJ whole genome shotgun (WGS) entry which is preliminary data.</text>
</comment>
<evidence type="ECO:0000256" key="1">
    <source>
        <dbReference type="SAM" id="Phobius"/>
    </source>
</evidence>
<proteinExistence type="predicted"/>
<dbReference type="AlphaFoldDB" id="A0A1Q9E1T7"/>
<evidence type="ECO:0000313" key="2">
    <source>
        <dbReference type="EMBL" id="OLQ01373.1"/>
    </source>
</evidence>
<dbReference type="Proteomes" id="UP000186817">
    <property type="component" value="Unassembled WGS sequence"/>
</dbReference>
<feature type="transmembrane region" description="Helical" evidence="1">
    <location>
        <begin position="38"/>
        <end position="58"/>
    </location>
</feature>
<dbReference type="EMBL" id="LSRX01000294">
    <property type="protein sequence ID" value="OLQ01373.1"/>
    <property type="molecule type" value="Genomic_DNA"/>
</dbReference>
<keyword evidence="1" id="KW-1133">Transmembrane helix</keyword>
<accession>A0A1Q9E1T7</accession>
<name>A0A1Q9E1T7_SYMMI</name>
<organism evidence="2 3">
    <name type="scientific">Symbiodinium microadriaticum</name>
    <name type="common">Dinoflagellate</name>
    <name type="synonym">Zooxanthella microadriatica</name>
    <dbReference type="NCBI Taxonomy" id="2951"/>
    <lineage>
        <taxon>Eukaryota</taxon>
        <taxon>Sar</taxon>
        <taxon>Alveolata</taxon>
        <taxon>Dinophyceae</taxon>
        <taxon>Suessiales</taxon>
        <taxon>Symbiodiniaceae</taxon>
        <taxon>Symbiodinium</taxon>
    </lineage>
</organism>
<protein>
    <submittedName>
        <fullName evidence="2">Uncharacterized protein</fullName>
    </submittedName>
</protein>
<dbReference type="OrthoDB" id="10545114at2759"/>